<reference evidence="2" key="1">
    <citation type="journal article" date="2019" name="Int. J. Syst. Evol. Microbiol.">
        <title>The Global Catalogue of Microorganisms (GCM) 10K type strain sequencing project: providing services to taxonomists for standard genome sequencing and annotation.</title>
        <authorList>
            <consortium name="The Broad Institute Genomics Platform"/>
            <consortium name="The Broad Institute Genome Sequencing Center for Infectious Disease"/>
            <person name="Wu L."/>
            <person name="Ma J."/>
        </authorList>
    </citation>
    <scope>NUCLEOTIDE SEQUENCE [LARGE SCALE GENOMIC DNA]</scope>
    <source>
        <strain evidence="2">R28</strain>
    </source>
</reference>
<dbReference type="EMBL" id="JBHUHQ010000013">
    <property type="protein sequence ID" value="MFD2043902.1"/>
    <property type="molecule type" value="Genomic_DNA"/>
</dbReference>
<keyword evidence="2" id="KW-1185">Reference proteome</keyword>
<name>A0ABW4W022_9BACI</name>
<gene>
    <name evidence="1" type="ORF">ACFSJF_06490</name>
</gene>
<dbReference type="Proteomes" id="UP001597383">
    <property type="component" value="Unassembled WGS sequence"/>
</dbReference>
<accession>A0ABW4W022</accession>
<evidence type="ECO:0000313" key="2">
    <source>
        <dbReference type="Proteomes" id="UP001597383"/>
    </source>
</evidence>
<sequence>MSKKKTVFSLIGSIAFVLITSIVMGDKNKEIKVHDYTYVGESKHWRGEYYLRGEEIFYEEDGVFRAGSWHNDQHRIIYRGKVSELKSLEHLEVTFRTSTRKSKTSRTFSKPPKDIFFELGSGGGNGNFVNLKDPIEVEVIWDGQLETFMLYRDDL</sequence>
<protein>
    <recommendedName>
        <fullName evidence="3">MORN repeat protein</fullName>
    </recommendedName>
</protein>
<comment type="caution">
    <text evidence="1">The sequence shown here is derived from an EMBL/GenBank/DDBJ whole genome shotgun (WGS) entry which is preliminary data.</text>
</comment>
<organism evidence="1 2">
    <name type="scientific">Ornithinibacillus salinisoli</name>
    <dbReference type="NCBI Taxonomy" id="1848459"/>
    <lineage>
        <taxon>Bacteria</taxon>
        <taxon>Bacillati</taxon>
        <taxon>Bacillota</taxon>
        <taxon>Bacilli</taxon>
        <taxon>Bacillales</taxon>
        <taxon>Bacillaceae</taxon>
        <taxon>Ornithinibacillus</taxon>
    </lineage>
</organism>
<proteinExistence type="predicted"/>
<evidence type="ECO:0008006" key="3">
    <source>
        <dbReference type="Google" id="ProtNLM"/>
    </source>
</evidence>
<evidence type="ECO:0000313" key="1">
    <source>
        <dbReference type="EMBL" id="MFD2043902.1"/>
    </source>
</evidence>
<dbReference type="RefSeq" id="WP_377555476.1">
    <property type="nucleotide sequence ID" value="NZ_JBHUHQ010000013.1"/>
</dbReference>